<organism evidence="3 4">
    <name type="scientific">Ephemerocybe angulata</name>
    <dbReference type="NCBI Taxonomy" id="980116"/>
    <lineage>
        <taxon>Eukaryota</taxon>
        <taxon>Fungi</taxon>
        <taxon>Dikarya</taxon>
        <taxon>Basidiomycota</taxon>
        <taxon>Agaricomycotina</taxon>
        <taxon>Agaricomycetes</taxon>
        <taxon>Agaricomycetidae</taxon>
        <taxon>Agaricales</taxon>
        <taxon>Agaricineae</taxon>
        <taxon>Psathyrellaceae</taxon>
        <taxon>Ephemerocybe</taxon>
    </lineage>
</organism>
<feature type="region of interest" description="Disordered" evidence="2">
    <location>
        <begin position="804"/>
        <end position="842"/>
    </location>
</feature>
<evidence type="ECO:0000313" key="3">
    <source>
        <dbReference type="EMBL" id="KAF5335816.1"/>
    </source>
</evidence>
<dbReference type="AlphaFoldDB" id="A0A8H5FGD5"/>
<gene>
    <name evidence="3" type="ORF">D9611_009750</name>
</gene>
<name>A0A8H5FGD5_9AGAR</name>
<keyword evidence="4" id="KW-1185">Reference proteome</keyword>
<accession>A0A8H5FGD5</accession>
<proteinExistence type="predicted"/>
<dbReference type="Gene3D" id="2.130.10.10">
    <property type="entry name" value="YVTN repeat-like/Quinoprotein amine dehydrogenase"/>
    <property type="match status" value="2"/>
</dbReference>
<dbReference type="EMBL" id="JAACJK010000060">
    <property type="protein sequence ID" value="KAF5335816.1"/>
    <property type="molecule type" value="Genomic_DNA"/>
</dbReference>
<evidence type="ECO:0000313" key="4">
    <source>
        <dbReference type="Proteomes" id="UP000541558"/>
    </source>
</evidence>
<dbReference type="OrthoDB" id="3238562at2759"/>
<dbReference type="Proteomes" id="UP000541558">
    <property type="component" value="Unassembled WGS sequence"/>
</dbReference>
<feature type="compositionally biased region" description="Acidic residues" evidence="2">
    <location>
        <begin position="830"/>
        <end position="842"/>
    </location>
</feature>
<feature type="region of interest" description="Disordered" evidence="2">
    <location>
        <begin position="926"/>
        <end position="969"/>
    </location>
</feature>
<feature type="coiled-coil region" evidence="1">
    <location>
        <begin position="888"/>
        <end position="915"/>
    </location>
</feature>
<evidence type="ECO:0000256" key="1">
    <source>
        <dbReference type="SAM" id="Coils"/>
    </source>
</evidence>
<feature type="compositionally biased region" description="Low complexity" evidence="2">
    <location>
        <begin position="631"/>
        <end position="648"/>
    </location>
</feature>
<feature type="region of interest" description="Disordered" evidence="2">
    <location>
        <begin position="499"/>
        <end position="518"/>
    </location>
</feature>
<sequence length="1043" mass="115631">MSNEETRIEPDSSPPGHTIMKYIPAASIPLPLEQEVSPPLLRHLSFSSSGKFLAGSFVLKLCIWTVAVSKADGREIETWTLMTEYPLEGGPDDEISYMAWAKPDVLLAGATTGDVLVISMKAEGTSAHVFLASKQPVRYLALNKHSTHLAIVSGDNYATVWTVVPKNTEESLHSEPDIANELWELKYNIPGPVIHYQSDEDIEVTFIGWNEADPNLLVLAYLHHGVRSWDLRTQRLSTLLDLDNVIYAGALSPDGRYFSVPNRKSAFDIFDLKTKERLSRLCDPDLTNVNAHQSLRNRPGRFVHEGRYFIGAGLGKVNLWHVGVNLRAQRLSLGDGLSQSDVTLLAVSDTDATPSNDIRVAACTQGPLQEIVIWKARPHLILPLSCNLDTPATLLIISSTKRMMMATIHEFPSLQQRQLQLLSGSHIVTITARLPQLLNLDTSANLLCIVRKKKISTFLLCAPCRCPSLQWRVALPGMQSTVSLPIVVTVFYNLTNNAPDQNSKVKPSSRPQPQLLSDYTTPYLGNEEHGINFHPPRGYRPAPFSPVVEESIRDPFNHQRSTSTSGTQARYVSNLARYPVVQEAEEDSVRSTIARYTQVLVTPVATVSNNDPSTPCPAPRIRRSEVPLQESTPSPRSTRSTSNASPPSFFGTPFTLMLPPFSQVLSKLTPFDATGSQPAAAESPLVNRSHITLPSATSISTAYGTQSTESESDARALGGNHQTDVHQLLCDSLLADDELRKACQRQKYAETRTMAKKSGWSEERLEGVKAKTEEYRQDATAKRLAYEEARKKEVQAPSWIHGGLVEGSIHDGAGKGDPANEENKAGEGDAANEDDETGEGDADEETRLAFLRGQDAEMTHQLLLARRRLAYGETALSAKKPRWTADRVEEAAGVVEKYELALQRIRRELGKKVQRKGQEQASILERLDGKHVRPTRSSGVSQLEDDGRKRTITGGGNRDTAKIQPSTSHLTVATDRTQLLKQCSDADHEVTKAKRREQYARQQLALGRGSWTEEKCAERKEETKRLEMEALMMRRKYEKALMK</sequence>
<reference evidence="3 4" key="1">
    <citation type="journal article" date="2020" name="ISME J.">
        <title>Uncovering the hidden diversity of litter-decomposition mechanisms in mushroom-forming fungi.</title>
        <authorList>
            <person name="Floudas D."/>
            <person name="Bentzer J."/>
            <person name="Ahren D."/>
            <person name="Johansson T."/>
            <person name="Persson P."/>
            <person name="Tunlid A."/>
        </authorList>
    </citation>
    <scope>NUCLEOTIDE SEQUENCE [LARGE SCALE GENOMIC DNA]</scope>
    <source>
        <strain evidence="3 4">CBS 175.51</strain>
    </source>
</reference>
<protein>
    <submittedName>
        <fullName evidence="3">Uncharacterized protein</fullName>
    </submittedName>
</protein>
<dbReference type="InterPro" id="IPR036322">
    <property type="entry name" value="WD40_repeat_dom_sf"/>
</dbReference>
<feature type="region of interest" description="Disordered" evidence="2">
    <location>
        <begin position="606"/>
        <end position="648"/>
    </location>
</feature>
<dbReference type="SUPFAM" id="SSF50978">
    <property type="entry name" value="WD40 repeat-like"/>
    <property type="match status" value="1"/>
</dbReference>
<evidence type="ECO:0000256" key="2">
    <source>
        <dbReference type="SAM" id="MobiDB-lite"/>
    </source>
</evidence>
<comment type="caution">
    <text evidence="3">The sequence shown here is derived from an EMBL/GenBank/DDBJ whole genome shotgun (WGS) entry which is preliminary data.</text>
</comment>
<dbReference type="InterPro" id="IPR015943">
    <property type="entry name" value="WD40/YVTN_repeat-like_dom_sf"/>
</dbReference>
<keyword evidence="1" id="KW-0175">Coiled coil</keyword>